<protein>
    <submittedName>
        <fullName evidence="1">Uncharacterized protein</fullName>
    </submittedName>
</protein>
<evidence type="ECO:0000313" key="1">
    <source>
        <dbReference type="EMBL" id="KAK3402571.1"/>
    </source>
</evidence>
<organism evidence="1 2">
    <name type="scientific">Sordaria brevicollis</name>
    <dbReference type="NCBI Taxonomy" id="83679"/>
    <lineage>
        <taxon>Eukaryota</taxon>
        <taxon>Fungi</taxon>
        <taxon>Dikarya</taxon>
        <taxon>Ascomycota</taxon>
        <taxon>Pezizomycotina</taxon>
        <taxon>Sordariomycetes</taxon>
        <taxon>Sordariomycetidae</taxon>
        <taxon>Sordariales</taxon>
        <taxon>Sordariaceae</taxon>
        <taxon>Sordaria</taxon>
    </lineage>
</organism>
<accession>A0AAE0PM72</accession>
<gene>
    <name evidence="1" type="ORF">B0T20DRAFT_2784</name>
</gene>
<sequence>MFLAPNWKWQHLQLPRVHDELLATIPNFLRPRPPRHSRLRLHRSTVVSTVTIIRFRSVPPSFHITLALSLKHFKYASVCTPSCPLAWSRRLQLLLIASRVPHTAGTNFERSSNLLSGFTFPLIPSFPTHRPLLVTSSFVRDFDDANLSNSNPHQSSTNHGCTTILILTVHLIPDCLNTKISALSKHLPNIPGITPVSRTVRLHMHCPEVGIHAAATQTG</sequence>
<dbReference type="EMBL" id="JAUTDP010000001">
    <property type="protein sequence ID" value="KAK3402571.1"/>
    <property type="molecule type" value="Genomic_DNA"/>
</dbReference>
<name>A0AAE0PM72_SORBR</name>
<dbReference type="Proteomes" id="UP001281003">
    <property type="component" value="Unassembled WGS sequence"/>
</dbReference>
<evidence type="ECO:0000313" key="2">
    <source>
        <dbReference type="Proteomes" id="UP001281003"/>
    </source>
</evidence>
<reference evidence="1" key="1">
    <citation type="journal article" date="2023" name="Mol. Phylogenet. Evol.">
        <title>Genome-scale phylogeny and comparative genomics of the fungal order Sordariales.</title>
        <authorList>
            <person name="Hensen N."/>
            <person name="Bonometti L."/>
            <person name="Westerberg I."/>
            <person name="Brannstrom I.O."/>
            <person name="Guillou S."/>
            <person name="Cros-Aarteil S."/>
            <person name="Calhoun S."/>
            <person name="Haridas S."/>
            <person name="Kuo A."/>
            <person name="Mondo S."/>
            <person name="Pangilinan J."/>
            <person name="Riley R."/>
            <person name="LaButti K."/>
            <person name="Andreopoulos B."/>
            <person name="Lipzen A."/>
            <person name="Chen C."/>
            <person name="Yan M."/>
            <person name="Daum C."/>
            <person name="Ng V."/>
            <person name="Clum A."/>
            <person name="Steindorff A."/>
            <person name="Ohm R.A."/>
            <person name="Martin F."/>
            <person name="Silar P."/>
            <person name="Natvig D.O."/>
            <person name="Lalanne C."/>
            <person name="Gautier V."/>
            <person name="Ament-Velasquez S.L."/>
            <person name="Kruys A."/>
            <person name="Hutchinson M.I."/>
            <person name="Powell A.J."/>
            <person name="Barry K."/>
            <person name="Miller A.N."/>
            <person name="Grigoriev I.V."/>
            <person name="Debuchy R."/>
            <person name="Gladieux P."/>
            <person name="Hiltunen Thoren M."/>
            <person name="Johannesson H."/>
        </authorList>
    </citation>
    <scope>NUCLEOTIDE SEQUENCE</scope>
    <source>
        <strain evidence="1">FGSC 1904</strain>
    </source>
</reference>
<keyword evidence="2" id="KW-1185">Reference proteome</keyword>
<proteinExistence type="predicted"/>
<dbReference type="AlphaFoldDB" id="A0AAE0PM72"/>
<comment type="caution">
    <text evidence="1">The sequence shown here is derived from an EMBL/GenBank/DDBJ whole genome shotgun (WGS) entry which is preliminary data.</text>
</comment>
<reference evidence="1" key="2">
    <citation type="submission" date="2023-07" db="EMBL/GenBank/DDBJ databases">
        <authorList>
            <consortium name="Lawrence Berkeley National Laboratory"/>
            <person name="Haridas S."/>
            <person name="Hensen N."/>
            <person name="Bonometti L."/>
            <person name="Westerberg I."/>
            <person name="Brannstrom I.O."/>
            <person name="Guillou S."/>
            <person name="Cros-Aarteil S."/>
            <person name="Calhoun S."/>
            <person name="Kuo A."/>
            <person name="Mondo S."/>
            <person name="Pangilinan J."/>
            <person name="Riley R."/>
            <person name="LaButti K."/>
            <person name="Andreopoulos B."/>
            <person name="Lipzen A."/>
            <person name="Chen C."/>
            <person name="Yanf M."/>
            <person name="Daum C."/>
            <person name="Ng V."/>
            <person name="Clum A."/>
            <person name="Steindorff A."/>
            <person name="Ohm R."/>
            <person name="Martin F."/>
            <person name="Silar P."/>
            <person name="Natvig D."/>
            <person name="Lalanne C."/>
            <person name="Gautier V."/>
            <person name="Ament-velasquez S.L."/>
            <person name="Kruys A."/>
            <person name="Hutchinson M.I."/>
            <person name="Powell A.J."/>
            <person name="Barry K."/>
            <person name="Miller A.N."/>
            <person name="Grigoriev I.V."/>
            <person name="Debuchy R."/>
            <person name="Gladieux P."/>
            <person name="Thoren M.H."/>
            <person name="Johannesson H."/>
        </authorList>
    </citation>
    <scope>NUCLEOTIDE SEQUENCE</scope>
    <source>
        <strain evidence="1">FGSC 1904</strain>
    </source>
</reference>